<evidence type="ECO:0000313" key="10">
    <source>
        <dbReference type="Proteomes" id="UP000289952"/>
    </source>
</evidence>
<evidence type="ECO:0000256" key="2">
    <source>
        <dbReference type="ARBA" id="ARBA00022448"/>
    </source>
</evidence>
<feature type="domain" description="ABC transmembrane type-1" evidence="8">
    <location>
        <begin position="124"/>
        <end position="329"/>
    </location>
</feature>
<feature type="transmembrane region" description="Helical" evidence="7">
    <location>
        <begin position="196"/>
        <end position="221"/>
    </location>
</feature>
<dbReference type="PANTHER" id="PTHR43744">
    <property type="entry name" value="ABC TRANSPORTER PERMEASE PROTEIN MG189-RELATED-RELATED"/>
    <property type="match status" value="1"/>
</dbReference>
<comment type="subcellular location">
    <subcellularLocation>
        <location evidence="1 7">Cell membrane</location>
        <topology evidence="1 7">Multi-pass membrane protein</topology>
    </subcellularLocation>
</comment>
<feature type="transmembrane region" description="Helical" evidence="7">
    <location>
        <begin position="310"/>
        <end position="329"/>
    </location>
</feature>
<dbReference type="InterPro" id="IPR035906">
    <property type="entry name" value="MetI-like_sf"/>
</dbReference>
<evidence type="ECO:0000259" key="8">
    <source>
        <dbReference type="PROSITE" id="PS50928"/>
    </source>
</evidence>
<dbReference type="AlphaFoldDB" id="A0A449ACN1"/>
<feature type="transmembrane region" description="Helical" evidence="7">
    <location>
        <begin position="242"/>
        <end position="267"/>
    </location>
</feature>
<feature type="transmembrane region" description="Helical" evidence="7">
    <location>
        <begin position="163"/>
        <end position="184"/>
    </location>
</feature>
<protein>
    <submittedName>
        <fullName evidence="9">ABC-type maltose transport systems, permease component</fullName>
    </submittedName>
</protein>
<keyword evidence="2 7" id="KW-0813">Transport</keyword>
<dbReference type="InterPro" id="IPR000515">
    <property type="entry name" value="MetI-like"/>
</dbReference>
<keyword evidence="6 7" id="KW-0472">Membrane</keyword>
<proteinExistence type="inferred from homology"/>
<comment type="similarity">
    <text evidence="7">Belongs to the binding-protein-dependent transport system permease family.</text>
</comment>
<dbReference type="Gene3D" id="1.10.3720.10">
    <property type="entry name" value="MetI-like"/>
    <property type="match status" value="1"/>
</dbReference>
<dbReference type="EMBL" id="LR214972">
    <property type="protein sequence ID" value="VEU62713.1"/>
    <property type="molecule type" value="Genomic_DNA"/>
</dbReference>
<keyword evidence="10" id="KW-1185">Reference proteome</keyword>
<keyword evidence="3" id="KW-1003">Cell membrane</keyword>
<organism evidence="9 10">
    <name type="scientific">Mycoplasmopsis bovirhinis</name>
    <dbReference type="NCBI Taxonomy" id="29553"/>
    <lineage>
        <taxon>Bacteria</taxon>
        <taxon>Bacillati</taxon>
        <taxon>Mycoplasmatota</taxon>
        <taxon>Mycoplasmoidales</taxon>
        <taxon>Metamycoplasmataceae</taxon>
        <taxon>Mycoplasmopsis</taxon>
    </lineage>
</organism>
<dbReference type="GO" id="GO:0055085">
    <property type="term" value="P:transmembrane transport"/>
    <property type="evidence" value="ECO:0007669"/>
    <property type="project" value="InterPro"/>
</dbReference>
<dbReference type="Proteomes" id="UP000289952">
    <property type="component" value="Chromosome"/>
</dbReference>
<dbReference type="Pfam" id="PF00528">
    <property type="entry name" value="BPD_transp_1"/>
    <property type="match status" value="1"/>
</dbReference>
<accession>A0A449ACN1</accession>
<evidence type="ECO:0000256" key="3">
    <source>
        <dbReference type="ARBA" id="ARBA00022475"/>
    </source>
</evidence>
<evidence type="ECO:0000256" key="4">
    <source>
        <dbReference type="ARBA" id="ARBA00022692"/>
    </source>
</evidence>
<sequence length="346" mass="38971">MFELKLKLQKLLISKKLRKNQEIVSSQVLEKNLVNVVISVLLKLLLLSFFGLVIIFPFIFMINISLMADDEAEGLKSTFKFASDFTLGRTYFIQSDPEASGGFEIRPWSEVVQNTYNRAISSGYWQSLMVTSVNVLLSVFFKIFTTFLMGYAFSLRNWRFKGLIWFLALALLVLPEVALLSGQYTVVVQTKLRSSLFTILLAMVLPFSASIFNTVMYKNAFEAIPGRIKEVSLVDGAGGLKYLFKVAFPMVVPTTLTIVILTALASWNSYLWPAIVNSDNKDWQLISLWLFKAGLDERDSSSGANVQLNIRMAAALIVIAPMFIVYLLFRKRIMNAISRQGSTIKG</sequence>
<dbReference type="OrthoDB" id="9787837at2"/>
<dbReference type="CDD" id="cd06261">
    <property type="entry name" value="TM_PBP2"/>
    <property type="match status" value="1"/>
</dbReference>
<evidence type="ECO:0000256" key="6">
    <source>
        <dbReference type="ARBA" id="ARBA00023136"/>
    </source>
</evidence>
<evidence type="ECO:0000313" key="9">
    <source>
        <dbReference type="EMBL" id="VEU62713.1"/>
    </source>
</evidence>
<dbReference type="PROSITE" id="PS50928">
    <property type="entry name" value="ABC_TM1"/>
    <property type="match status" value="1"/>
</dbReference>
<feature type="transmembrane region" description="Helical" evidence="7">
    <location>
        <begin position="124"/>
        <end position="151"/>
    </location>
</feature>
<evidence type="ECO:0000256" key="5">
    <source>
        <dbReference type="ARBA" id="ARBA00022989"/>
    </source>
</evidence>
<evidence type="ECO:0000256" key="7">
    <source>
        <dbReference type="RuleBase" id="RU363032"/>
    </source>
</evidence>
<dbReference type="GO" id="GO:0005886">
    <property type="term" value="C:plasma membrane"/>
    <property type="evidence" value="ECO:0007669"/>
    <property type="project" value="UniProtKB-SubCell"/>
</dbReference>
<gene>
    <name evidence="9" type="ORF">NCTC10118_00111</name>
</gene>
<keyword evidence="5 7" id="KW-1133">Transmembrane helix</keyword>
<dbReference type="SUPFAM" id="SSF161098">
    <property type="entry name" value="MetI-like"/>
    <property type="match status" value="1"/>
</dbReference>
<evidence type="ECO:0000256" key="1">
    <source>
        <dbReference type="ARBA" id="ARBA00004651"/>
    </source>
</evidence>
<feature type="transmembrane region" description="Helical" evidence="7">
    <location>
        <begin position="33"/>
        <end position="60"/>
    </location>
</feature>
<keyword evidence="4 7" id="KW-0812">Transmembrane</keyword>
<dbReference type="PANTHER" id="PTHR43744:SF12">
    <property type="entry name" value="ABC TRANSPORTER PERMEASE PROTEIN MG189-RELATED"/>
    <property type="match status" value="1"/>
</dbReference>
<reference evidence="9 10" key="1">
    <citation type="submission" date="2019-01" db="EMBL/GenBank/DDBJ databases">
        <authorList>
            <consortium name="Pathogen Informatics"/>
        </authorList>
    </citation>
    <scope>NUCLEOTIDE SEQUENCE [LARGE SCALE GENOMIC DNA]</scope>
    <source>
        <strain evidence="9 10">NCTC10118</strain>
    </source>
</reference>
<name>A0A449ACN1_9BACT</name>
<dbReference type="RefSeq" id="WP_129620968.1">
    <property type="nucleotide sequence ID" value="NZ_LR214972.1"/>
</dbReference>